<evidence type="ECO:0000256" key="2">
    <source>
        <dbReference type="PIRNR" id="PIRNR016661"/>
    </source>
</evidence>
<reference evidence="5" key="1">
    <citation type="journal article" date="2019" name="Int. J. Syst. Evol. Microbiol.">
        <title>The Global Catalogue of Microorganisms (GCM) 10K type strain sequencing project: providing services to taxonomists for standard genome sequencing and annotation.</title>
        <authorList>
            <consortium name="The Broad Institute Genomics Platform"/>
            <consortium name="The Broad Institute Genome Sequencing Center for Infectious Disease"/>
            <person name="Wu L."/>
            <person name="Ma J."/>
        </authorList>
    </citation>
    <scope>NUCLEOTIDE SEQUENCE [LARGE SCALE GENOMIC DNA]</scope>
    <source>
        <strain evidence="5">KCTC 33575</strain>
    </source>
</reference>
<keyword evidence="3" id="KW-1133">Transmembrane helix</keyword>
<comment type="similarity">
    <text evidence="1 2">Belongs to the BioY family.</text>
</comment>
<evidence type="ECO:0000256" key="3">
    <source>
        <dbReference type="SAM" id="Phobius"/>
    </source>
</evidence>
<dbReference type="EMBL" id="JBHUOQ010000001">
    <property type="protein sequence ID" value="MFD2830155.1"/>
    <property type="molecule type" value="Genomic_DNA"/>
</dbReference>
<protein>
    <recommendedName>
        <fullName evidence="2">Biotin transporter</fullName>
    </recommendedName>
</protein>
<comment type="caution">
    <text evidence="4">The sequence shown here is derived from an EMBL/GenBank/DDBJ whole genome shotgun (WGS) entry which is preliminary data.</text>
</comment>
<proteinExistence type="inferred from homology"/>
<dbReference type="Pfam" id="PF02632">
    <property type="entry name" value="BioY"/>
    <property type="match status" value="1"/>
</dbReference>
<dbReference type="PANTHER" id="PTHR34295">
    <property type="entry name" value="BIOTIN TRANSPORTER BIOY"/>
    <property type="match status" value="1"/>
</dbReference>
<organism evidence="4 5">
    <name type="scientific">Corticicoccus populi</name>
    <dbReference type="NCBI Taxonomy" id="1812821"/>
    <lineage>
        <taxon>Bacteria</taxon>
        <taxon>Bacillati</taxon>
        <taxon>Bacillota</taxon>
        <taxon>Bacilli</taxon>
        <taxon>Bacillales</taxon>
        <taxon>Staphylococcaceae</taxon>
        <taxon>Corticicoccus</taxon>
    </lineage>
</organism>
<dbReference type="PANTHER" id="PTHR34295:SF1">
    <property type="entry name" value="BIOTIN TRANSPORTER BIOY"/>
    <property type="match status" value="1"/>
</dbReference>
<feature type="transmembrane region" description="Helical" evidence="3">
    <location>
        <begin position="108"/>
        <end position="129"/>
    </location>
</feature>
<dbReference type="Proteomes" id="UP001597519">
    <property type="component" value="Unassembled WGS sequence"/>
</dbReference>
<feature type="transmembrane region" description="Helical" evidence="3">
    <location>
        <begin position="6"/>
        <end position="26"/>
    </location>
</feature>
<sequence length="180" mass="18974">MKIKHMVYVALFVALISVGAQIRIPVGPVPITLQTPMILLTALILGPKLSAAAATVYLLIGLTGVPVFAGGGGIGSFISPSFGFILGFIPAAFVAGFGAKPGIPFYQVLLYTYSALLIIFVFGALYFVFIMNTVIGTPVGIIEALMITVIPFIIKDIIVGTLTAMFAVVLRRRGLNISVN</sequence>
<feature type="transmembrane region" description="Helical" evidence="3">
    <location>
        <begin position="141"/>
        <end position="170"/>
    </location>
</feature>
<evidence type="ECO:0000256" key="1">
    <source>
        <dbReference type="ARBA" id="ARBA00010692"/>
    </source>
</evidence>
<dbReference type="Gene3D" id="1.10.1760.20">
    <property type="match status" value="1"/>
</dbReference>
<feature type="transmembrane region" description="Helical" evidence="3">
    <location>
        <begin position="72"/>
        <end position="96"/>
    </location>
</feature>
<feature type="transmembrane region" description="Helical" evidence="3">
    <location>
        <begin position="38"/>
        <end position="60"/>
    </location>
</feature>
<keyword evidence="5" id="KW-1185">Reference proteome</keyword>
<comment type="subcellular location">
    <subcellularLocation>
        <location evidence="2">Cell membrane</location>
        <topology evidence="2">Multi-pass membrane protein</topology>
    </subcellularLocation>
</comment>
<dbReference type="RefSeq" id="WP_377772814.1">
    <property type="nucleotide sequence ID" value="NZ_JBHUOQ010000001.1"/>
</dbReference>
<evidence type="ECO:0000313" key="5">
    <source>
        <dbReference type="Proteomes" id="UP001597519"/>
    </source>
</evidence>
<name>A0ABW5WW95_9STAP</name>
<gene>
    <name evidence="4" type="ORF">ACFSX4_06690</name>
</gene>
<accession>A0ABW5WW95</accession>
<keyword evidence="2" id="KW-1003">Cell membrane</keyword>
<dbReference type="PIRSF" id="PIRSF016661">
    <property type="entry name" value="BioY"/>
    <property type="match status" value="1"/>
</dbReference>
<keyword evidence="2 3" id="KW-0472">Membrane</keyword>
<evidence type="ECO:0000313" key="4">
    <source>
        <dbReference type="EMBL" id="MFD2830155.1"/>
    </source>
</evidence>
<keyword evidence="2" id="KW-0813">Transport</keyword>
<dbReference type="InterPro" id="IPR003784">
    <property type="entry name" value="BioY"/>
</dbReference>
<keyword evidence="3" id="KW-0812">Transmembrane</keyword>